<dbReference type="AlphaFoldDB" id="A0A9X1PW81"/>
<dbReference type="EMBL" id="JAKEIP010000005">
    <property type="protein sequence ID" value="MCF1592431.1"/>
    <property type="molecule type" value="Genomic_DNA"/>
</dbReference>
<proteinExistence type="predicted"/>
<dbReference type="InterPro" id="IPR045677">
    <property type="entry name" value="DUF6197"/>
</dbReference>
<comment type="caution">
    <text evidence="1">The sequence shown here is derived from an EMBL/GenBank/DDBJ whole genome shotgun (WGS) entry which is preliminary data.</text>
</comment>
<organism evidence="1 2">
    <name type="scientific">Streptomyces muensis</name>
    <dbReference type="NCBI Taxonomy" id="1077944"/>
    <lineage>
        <taxon>Bacteria</taxon>
        <taxon>Bacillati</taxon>
        <taxon>Actinomycetota</taxon>
        <taxon>Actinomycetes</taxon>
        <taxon>Kitasatosporales</taxon>
        <taxon>Streptomycetaceae</taxon>
        <taxon>Streptomyces</taxon>
    </lineage>
</organism>
<protein>
    <submittedName>
        <fullName evidence="1">Uncharacterized protein</fullName>
    </submittedName>
</protein>
<dbReference type="RefSeq" id="WP_234760739.1">
    <property type="nucleotide sequence ID" value="NZ_JAKEIP010000005.1"/>
</dbReference>
<evidence type="ECO:0000313" key="1">
    <source>
        <dbReference type="EMBL" id="MCF1592431.1"/>
    </source>
</evidence>
<gene>
    <name evidence="1" type="ORF">L0P92_02450</name>
</gene>
<accession>A0A9X1PW81</accession>
<reference evidence="1" key="1">
    <citation type="submission" date="2022-01" db="EMBL/GenBank/DDBJ databases">
        <title>Draft Genome Sequences of Seven Type Strains of the Genus Streptomyces.</title>
        <authorList>
            <person name="Aziz S."/>
            <person name="Coretto E."/>
            <person name="Chronakova A."/>
            <person name="Sproer C."/>
            <person name="Huber K."/>
            <person name="Nouioui I."/>
            <person name="Gross H."/>
        </authorList>
    </citation>
    <scope>NUCLEOTIDE SEQUENCE</scope>
    <source>
        <strain evidence="1">DSM 103493</strain>
    </source>
</reference>
<dbReference type="Pfam" id="PF19698">
    <property type="entry name" value="DUF6197"/>
    <property type="match status" value="1"/>
</dbReference>
<dbReference type="Proteomes" id="UP001139384">
    <property type="component" value="Unassembled WGS sequence"/>
</dbReference>
<evidence type="ECO:0000313" key="2">
    <source>
        <dbReference type="Proteomes" id="UP001139384"/>
    </source>
</evidence>
<keyword evidence="2" id="KW-1185">Reference proteome</keyword>
<name>A0A9X1PW81_STRM4</name>
<sequence length="138" mass="14782">MKTADHLRRAVELIEKYGLYTGDDSYVGPDGSLDLCAALYQGATCVLPEVFRTDTVAATEAIKSSAWAMAAIRAVYDALGPEVTMPETDGPDEVIDRVSHWAATAPFRQAQPPTRTQVMGRLLRTAEALDPQAATAAA</sequence>